<protein>
    <submittedName>
        <fullName evidence="3">TnsD family transposase</fullName>
    </submittedName>
</protein>
<keyword evidence="4" id="KW-1185">Reference proteome</keyword>
<dbReference type="Pfam" id="PF06527">
    <property type="entry name" value="TniQ"/>
    <property type="match status" value="1"/>
</dbReference>
<name>A0ABR8QPX8_9BACI</name>
<comment type="caution">
    <text evidence="3">The sequence shown here is derived from an EMBL/GenBank/DDBJ whole genome shotgun (WGS) entry which is preliminary data.</text>
</comment>
<dbReference type="Proteomes" id="UP000657931">
    <property type="component" value="Unassembled WGS sequence"/>
</dbReference>
<feature type="domain" description="Transposon Tn7 transposition protein TnsD C-terminal" evidence="2">
    <location>
        <begin position="206"/>
        <end position="557"/>
    </location>
</feature>
<sequence>MIIQFPTPYPDELLYSIIARYHIRSGNVFWKHTLEDLFGKRTISASVFLPSGIASLVQHLPKNTTLNEQMLIEKHTMYPFYTVFLPTEKAQSIYESMTSDDGKKIYMQSGIMASSIPQNRYLKYCSACAEEDIATYRELYWHRLHQLPGNLICAKHELWLEDSDVLITHSNKHAFILPTTSNCDLKRKRKITENNLIHLKDIVLRAEHLLNRKYQNQCFSHFTKFYRYHLMEKGYASYRGQVYQKKLYDDFHTYFSQQVLENLHVKIRQSDSWIANISRKHRKSFHPYYHILMLTFLGLDTNSIFKGNSFESYPFGKPKWPCLNVVCPKYHKKVIDEVTVRICEKTKKPIGRFTCPVCGFSYTRKGQDPEKTGQYRYTRIMDFGPIWNKVLKTLLEEKLSYREIARRLNVDPGTVIKYKSEKEGIEKSTKEVLKQDESGTIERYRQVWMQLQGENPRLSKTQLRNINPATYAYLYRNDNEWLQNNSPNLKKRRNDNKRVDWQKRDQEILASVQKSMDEIRYYNDKPKRVTVKRIGDVIGERALLEQHLDKMPKTKALVDDVCESEKDFRVRRIGYVIGLMNNDEDEIKVWKVLRNAGINKKFYEEVSEYIRQITNFSI</sequence>
<gene>
    <name evidence="3" type="ORF">H9655_11215</name>
</gene>
<dbReference type="InterPro" id="IPR032750">
    <property type="entry name" value="TnsD_C"/>
</dbReference>
<accession>A0ABR8QPX8</accession>
<reference evidence="3 4" key="1">
    <citation type="submission" date="2020-08" db="EMBL/GenBank/DDBJ databases">
        <title>A Genomic Blueprint of the Chicken Gut Microbiome.</title>
        <authorList>
            <person name="Gilroy R."/>
            <person name="Ravi A."/>
            <person name="Getino M."/>
            <person name="Pursley I."/>
            <person name="Horton D.L."/>
            <person name="Alikhan N.-F."/>
            <person name="Baker D."/>
            <person name="Gharbi K."/>
            <person name="Hall N."/>
            <person name="Watson M."/>
            <person name="Adriaenssens E.M."/>
            <person name="Foster-Nyarko E."/>
            <person name="Jarju S."/>
            <person name="Secka A."/>
            <person name="Antonio M."/>
            <person name="Oren A."/>
            <person name="Chaudhuri R."/>
            <person name="La Ragione R.M."/>
            <person name="Hildebrand F."/>
            <person name="Pallen M.J."/>
        </authorList>
    </citation>
    <scope>NUCLEOTIDE SEQUENCE [LARGE SCALE GENOMIC DNA]</scope>
    <source>
        <strain evidence="3 4">Sa5YUA1</strain>
    </source>
</reference>
<evidence type="ECO:0000313" key="3">
    <source>
        <dbReference type="EMBL" id="MBD7937593.1"/>
    </source>
</evidence>
<proteinExistence type="predicted"/>
<evidence type="ECO:0000259" key="1">
    <source>
        <dbReference type="Pfam" id="PF06527"/>
    </source>
</evidence>
<dbReference type="InterPro" id="IPR009492">
    <property type="entry name" value="TniQ"/>
</dbReference>
<evidence type="ECO:0000313" key="4">
    <source>
        <dbReference type="Proteomes" id="UP000657931"/>
    </source>
</evidence>
<dbReference type="Pfam" id="PF15978">
    <property type="entry name" value="TnsD"/>
    <property type="match status" value="1"/>
</dbReference>
<feature type="domain" description="TniQ" evidence="1">
    <location>
        <begin position="5"/>
        <end position="158"/>
    </location>
</feature>
<dbReference type="RefSeq" id="WP_026682634.1">
    <property type="nucleotide sequence ID" value="NZ_JACSQT010000004.1"/>
</dbReference>
<dbReference type="EMBL" id="JACSQT010000004">
    <property type="protein sequence ID" value="MBD7937593.1"/>
    <property type="molecule type" value="Genomic_DNA"/>
</dbReference>
<organism evidence="3 4">
    <name type="scientific">Cytobacillus stercorigallinarum</name>
    <dbReference type="NCBI Taxonomy" id="2762240"/>
    <lineage>
        <taxon>Bacteria</taxon>
        <taxon>Bacillati</taxon>
        <taxon>Bacillota</taxon>
        <taxon>Bacilli</taxon>
        <taxon>Bacillales</taxon>
        <taxon>Bacillaceae</taxon>
        <taxon>Cytobacillus</taxon>
    </lineage>
</organism>
<evidence type="ECO:0000259" key="2">
    <source>
        <dbReference type="Pfam" id="PF15978"/>
    </source>
</evidence>